<dbReference type="PANTHER" id="PTHR30146:SF109">
    <property type="entry name" value="HTH-TYPE TRANSCRIPTIONAL REGULATOR GALS"/>
    <property type="match status" value="1"/>
</dbReference>
<organism evidence="7 8">
    <name type="scientific">Occultella aeris</name>
    <dbReference type="NCBI Taxonomy" id="2761496"/>
    <lineage>
        <taxon>Bacteria</taxon>
        <taxon>Bacillati</taxon>
        <taxon>Actinomycetota</taxon>
        <taxon>Actinomycetes</taxon>
        <taxon>Micrococcales</taxon>
        <taxon>Ruaniaceae</taxon>
        <taxon>Occultella</taxon>
    </lineage>
</organism>
<name>A0A7M4DPH7_9MICO</name>
<dbReference type="InterPro" id="IPR046335">
    <property type="entry name" value="LacI/GalR-like_sensor"/>
</dbReference>
<dbReference type="SUPFAM" id="SSF53822">
    <property type="entry name" value="Periplasmic binding protein-like I"/>
    <property type="match status" value="1"/>
</dbReference>
<dbReference type="Pfam" id="PF00356">
    <property type="entry name" value="LacI"/>
    <property type="match status" value="1"/>
</dbReference>
<evidence type="ECO:0000256" key="3">
    <source>
        <dbReference type="ARBA" id="ARBA00023163"/>
    </source>
</evidence>
<feature type="region of interest" description="Disordered" evidence="4">
    <location>
        <begin position="306"/>
        <end position="337"/>
    </location>
</feature>
<comment type="caution">
    <text evidence="7">The sequence shown here is derived from an EMBL/GenBank/DDBJ whole genome shotgun (WGS) entry which is preliminary data.</text>
</comment>
<keyword evidence="2" id="KW-0238">DNA-binding</keyword>
<reference evidence="7 8" key="1">
    <citation type="submission" date="2019-11" db="EMBL/GenBank/DDBJ databases">
        <authorList>
            <person name="Criscuolo A."/>
        </authorList>
    </citation>
    <scope>NUCLEOTIDE SEQUENCE [LARGE SCALE GENOMIC DNA]</scope>
    <source>
        <strain evidence="7">CIP111667</strain>
    </source>
</reference>
<feature type="domain" description="HTH cro/C1-type" evidence="6">
    <location>
        <begin position="9"/>
        <end position="38"/>
    </location>
</feature>
<feature type="domain" description="HTH lacI-type" evidence="5">
    <location>
        <begin position="8"/>
        <end position="62"/>
    </location>
</feature>
<dbReference type="InterPro" id="IPR028082">
    <property type="entry name" value="Peripla_BP_I"/>
</dbReference>
<evidence type="ECO:0000313" key="7">
    <source>
        <dbReference type="EMBL" id="VZO39371.1"/>
    </source>
</evidence>
<dbReference type="AlphaFoldDB" id="A0A7M4DPH7"/>
<keyword evidence="1" id="KW-0805">Transcription regulation</keyword>
<sequence length="337" mass="36118">MAYPRKAPTMNQVAVLAGVSQQTVSRYLRDERSVTPATGRRVAAAVAKLGYSPNLAARIMRTRRTGTIAIVLPGWTGVAEQSVAAACDEATRRGYRVEVLIGMDETPEALRRRAEEALTSGAVEGVLALSPLAPPRRNIGPVVEMHVYDPHLRADAAAADDFETARALVAQLAAMGHRDLLHVAGPREWTTARARRDGYLAAVSELSLRSHGEIEGPWLPDSGVLAVRDLPLDSPVTAVVACNDAVAAGVLRGAHERGWSVPGRLSVTGWGDRRLTRYTVPSLTTVVVDRESAGRHALERLVAAIREEDEPTAPSGPLTRIELRESTGPAPHDAGRD</sequence>
<accession>A0A7M4DPH7</accession>
<dbReference type="Proteomes" id="UP000419743">
    <property type="component" value="Unassembled WGS sequence"/>
</dbReference>
<dbReference type="GO" id="GO:0003700">
    <property type="term" value="F:DNA-binding transcription factor activity"/>
    <property type="evidence" value="ECO:0007669"/>
    <property type="project" value="TreeGrafter"/>
</dbReference>
<evidence type="ECO:0000313" key="8">
    <source>
        <dbReference type="Proteomes" id="UP000419743"/>
    </source>
</evidence>
<dbReference type="RefSeq" id="WP_197522702.1">
    <property type="nucleotide sequence ID" value="NZ_CACRYJ010000059.1"/>
</dbReference>
<dbReference type="CDD" id="cd01392">
    <property type="entry name" value="HTH_LacI"/>
    <property type="match status" value="1"/>
</dbReference>
<evidence type="ECO:0000259" key="5">
    <source>
        <dbReference type="PROSITE" id="PS50932"/>
    </source>
</evidence>
<evidence type="ECO:0000256" key="2">
    <source>
        <dbReference type="ARBA" id="ARBA00023125"/>
    </source>
</evidence>
<dbReference type="PROSITE" id="PS50932">
    <property type="entry name" value="HTH_LACI_2"/>
    <property type="match status" value="1"/>
</dbReference>
<evidence type="ECO:0000256" key="1">
    <source>
        <dbReference type="ARBA" id="ARBA00023015"/>
    </source>
</evidence>
<dbReference type="Gene3D" id="1.10.260.40">
    <property type="entry name" value="lambda repressor-like DNA-binding domains"/>
    <property type="match status" value="1"/>
</dbReference>
<dbReference type="SUPFAM" id="SSF47413">
    <property type="entry name" value="lambda repressor-like DNA-binding domains"/>
    <property type="match status" value="1"/>
</dbReference>
<evidence type="ECO:0000256" key="4">
    <source>
        <dbReference type="SAM" id="MobiDB-lite"/>
    </source>
</evidence>
<dbReference type="SMART" id="SM00354">
    <property type="entry name" value="HTH_LACI"/>
    <property type="match status" value="1"/>
</dbReference>
<dbReference type="InterPro" id="IPR000843">
    <property type="entry name" value="HTH_LacI"/>
</dbReference>
<dbReference type="PROSITE" id="PS50943">
    <property type="entry name" value="HTH_CROC1"/>
    <property type="match status" value="1"/>
</dbReference>
<dbReference type="GO" id="GO:0000976">
    <property type="term" value="F:transcription cis-regulatory region binding"/>
    <property type="evidence" value="ECO:0007669"/>
    <property type="project" value="TreeGrafter"/>
</dbReference>
<dbReference type="Gene3D" id="3.40.50.2300">
    <property type="match status" value="2"/>
</dbReference>
<keyword evidence="3" id="KW-0804">Transcription</keyword>
<keyword evidence="8" id="KW-1185">Reference proteome</keyword>
<evidence type="ECO:0000259" key="6">
    <source>
        <dbReference type="PROSITE" id="PS50943"/>
    </source>
</evidence>
<proteinExistence type="predicted"/>
<dbReference type="InterPro" id="IPR001387">
    <property type="entry name" value="Cro/C1-type_HTH"/>
</dbReference>
<dbReference type="EMBL" id="CACRYJ010000059">
    <property type="protein sequence ID" value="VZO39371.1"/>
    <property type="molecule type" value="Genomic_DNA"/>
</dbReference>
<gene>
    <name evidence="7" type="primary">ccpA_9</name>
    <name evidence="7" type="ORF">HALOF300_04059</name>
</gene>
<protein>
    <submittedName>
        <fullName evidence="7">Catabolite control protein A</fullName>
    </submittedName>
</protein>
<dbReference type="PANTHER" id="PTHR30146">
    <property type="entry name" value="LACI-RELATED TRANSCRIPTIONAL REPRESSOR"/>
    <property type="match status" value="1"/>
</dbReference>
<dbReference type="Pfam" id="PF13377">
    <property type="entry name" value="Peripla_BP_3"/>
    <property type="match status" value="1"/>
</dbReference>
<dbReference type="InterPro" id="IPR010982">
    <property type="entry name" value="Lambda_DNA-bd_dom_sf"/>
</dbReference>